<keyword evidence="2" id="KW-1185">Reference proteome</keyword>
<dbReference type="PANTHER" id="PTHR31389">
    <property type="entry name" value="LD39211P"/>
    <property type="match status" value="1"/>
</dbReference>
<organism evidence="1 2">
    <name type="scientific">Batillaria attramentaria</name>
    <dbReference type="NCBI Taxonomy" id="370345"/>
    <lineage>
        <taxon>Eukaryota</taxon>
        <taxon>Metazoa</taxon>
        <taxon>Spiralia</taxon>
        <taxon>Lophotrochozoa</taxon>
        <taxon>Mollusca</taxon>
        <taxon>Gastropoda</taxon>
        <taxon>Caenogastropoda</taxon>
        <taxon>Sorbeoconcha</taxon>
        <taxon>Cerithioidea</taxon>
        <taxon>Batillariidae</taxon>
        <taxon>Batillaria</taxon>
    </lineage>
</organism>
<proteinExistence type="predicted"/>
<reference evidence="1 2" key="1">
    <citation type="journal article" date="2023" name="Sci. Data">
        <title>Genome assembly of the Korean intertidal mud-creeper Batillaria attramentaria.</title>
        <authorList>
            <person name="Patra A.K."/>
            <person name="Ho P.T."/>
            <person name="Jun S."/>
            <person name="Lee S.J."/>
            <person name="Kim Y."/>
            <person name="Won Y.J."/>
        </authorList>
    </citation>
    <scope>NUCLEOTIDE SEQUENCE [LARGE SCALE GENOMIC DNA]</scope>
    <source>
        <strain evidence="1">Wonlab-2016</strain>
    </source>
</reference>
<comment type="caution">
    <text evidence="1">The sequence shown here is derived from an EMBL/GenBank/DDBJ whole genome shotgun (WGS) entry which is preliminary data.</text>
</comment>
<dbReference type="InterPro" id="IPR012444">
    <property type="entry name" value="DUF1647"/>
</dbReference>
<sequence length="332" mass="37660">RLLLVLVIVTAALMVYLITDKRFSLSFFSVKPCIDPSCPVKFSTSPGERLRQILATRNRTIQQYLAAMSESVKSVAPSKHVIGSAASANHFGELKALIGNLKTHLFPSLSNLTFVIYDLGLSKDQRKWTEKNCGCKVMDFPFTLLPDFFKQLHCFAWKTLLIRTLIQKAEILIWLDSSIRFNATTPVKEILRRTRERGLQLFIPGWRSPLSGAISLRTDAPTFKFYGDVACQYESHGEVWGGLGFYHNEQFVREAVLDPWVSCAFDRGCMCLPSHLKLLTCTHKLPRQRSACHRSDQSSLGIIVSKLYRERTNLIRLIPGLRVDRGILKDLV</sequence>
<dbReference type="Pfam" id="PF07801">
    <property type="entry name" value="DUF1647"/>
    <property type="match status" value="1"/>
</dbReference>
<dbReference type="EMBL" id="JACVVK020000093">
    <property type="protein sequence ID" value="KAK7493423.1"/>
    <property type="molecule type" value="Genomic_DNA"/>
</dbReference>
<evidence type="ECO:0000313" key="2">
    <source>
        <dbReference type="Proteomes" id="UP001519460"/>
    </source>
</evidence>
<dbReference type="Proteomes" id="UP001519460">
    <property type="component" value="Unassembled WGS sequence"/>
</dbReference>
<dbReference type="PANTHER" id="PTHR31389:SF4">
    <property type="entry name" value="LD39211P"/>
    <property type="match status" value="1"/>
</dbReference>
<protein>
    <submittedName>
        <fullName evidence="1">Uncharacterized protein</fullName>
    </submittedName>
</protein>
<accession>A0ABD0L272</accession>
<evidence type="ECO:0000313" key="1">
    <source>
        <dbReference type="EMBL" id="KAK7493423.1"/>
    </source>
</evidence>
<dbReference type="AlphaFoldDB" id="A0ABD0L272"/>
<name>A0ABD0L272_9CAEN</name>
<gene>
    <name evidence="1" type="ORF">BaRGS_00015323</name>
</gene>
<feature type="non-terminal residue" evidence="1">
    <location>
        <position position="1"/>
    </location>
</feature>